<evidence type="ECO:0000259" key="2">
    <source>
        <dbReference type="Pfam" id="PF01476"/>
    </source>
</evidence>
<protein>
    <submittedName>
        <fullName evidence="3">Glycoside hydrolase family 19 protein</fullName>
    </submittedName>
</protein>
<dbReference type="InterPro" id="IPR018392">
    <property type="entry name" value="LysM"/>
</dbReference>
<evidence type="ECO:0000259" key="1">
    <source>
        <dbReference type="Pfam" id="PF00182"/>
    </source>
</evidence>
<sequence length="259" mass="29358">MRYPEIAKANKLDDINRLEIGQQLIIPDVEQTQPVKQQPVKNAVDTEEAETDSLVSLSQLEKILPRTKAETLSHYCSAINRCLHKYQINTPLRIAHFIAQIAHESGGLRYVSENLNYSKDALIQVFGKYFPNDNLASQYARNPEKIANRVYANRMGNGNENSGDGWRFRGRGFIQLTGKSNYQAYKKDSGVDVVSMPDEVAQNPTVVVDAAGWYWNRNNLNRYADQDDIRTITRRINGGLNGLDDRQHYLTQAKQVLGS</sequence>
<dbReference type="Gene3D" id="3.10.350.10">
    <property type="entry name" value="LysM domain"/>
    <property type="match status" value="1"/>
</dbReference>
<proteinExistence type="predicted"/>
<feature type="domain" description="Glycoside hydrolase family 19 catalytic" evidence="1">
    <location>
        <begin position="139"/>
        <end position="221"/>
    </location>
</feature>
<dbReference type="Pfam" id="PF00182">
    <property type="entry name" value="Glyco_hydro_19"/>
    <property type="match status" value="1"/>
</dbReference>
<dbReference type="EMBL" id="JACCKB010000008">
    <property type="protein sequence ID" value="NYZ65892.1"/>
    <property type="molecule type" value="Genomic_DNA"/>
</dbReference>
<feature type="domain" description="LysM" evidence="2">
    <location>
        <begin position="3"/>
        <end position="27"/>
    </location>
</feature>
<dbReference type="SUPFAM" id="SSF53955">
    <property type="entry name" value="Lysozyme-like"/>
    <property type="match status" value="1"/>
</dbReference>
<dbReference type="AlphaFoldDB" id="A0A853I320"/>
<reference evidence="3 4" key="1">
    <citation type="submission" date="2020-07" db="EMBL/GenBank/DDBJ databases">
        <title>Endozoicomonas sp. nov., isolated from sediment.</title>
        <authorList>
            <person name="Gu T."/>
        </authorList>
    </citation>
    <scope>NUCLEOTIDE SEQUENCE [LARGE SCALE GENOMIC DNA]</scope>
    <source>
        <strain evidence="3 4">SM1973</strain>
    </source>
</reference>
<dbReference type="Proteomes" id="UP000569732">
    <property type="component" value="Unassembled WGS sequence"/>
</dbReference>
<evidence type="ECO:0000313" key="3">
    <source>
        <dbReference type="EMBL" id="NYZ65892.1"/>
    </source>
</evidence>
<keyword evidence="3" id="KW-0378">Hydrolase</keyword>
<dbReference type="InterPro" id="IPR052354">
    <property type="entry name" value="Cell_Wall_Dynamics_Protein"/>
</dbReference>
<dbReference type="PANTHER" id="PTHR34408">
    <property type="entry name" value="FAMILY PROTEIN, PUTATIVE-RELATED"/>
    <property type="match status" value="1"/>
</dbReference>
<dbReference type="InterPro" id="IPR023346">
    <property type="entry name" value="Lysozyme-like_dom_sf"/>
</dbReference>
<dbReference type="PANTHER" id="PTHR34408:SF1">
    <property type="entry name" value="GLYCOSYL HYDROLASE FAMILY 19 DOMAIN-CONTAINING PROTEIN HI_1415"/>
    <property type="match status" value="1"/>
</dbReference>
<dbReference type="GO" id="GO:0006032">
    <property type="term" value="P:chitin catabolic process"/>
    <property type="evidence" value="ECO:0007669"/>
    <property type="project" value="InterPro"/>
</dbReference>
<dbReference type="Pfam" id="PF01476">
    <property type="entry name" value="LysM"/>
    <property type="match status" value="1"/>
</dbReference>
<accession>A0A853I320</accession>
<dbReference type="GO" id="GO:0004568">
    <property type="term" value="F:chitinase activity"/>
    <property type="evidence" value="ECO:0007669"/>
    <property type="project" value="InterPro"/>
</dbReference>
<keyword evidence="4" id="KW-1185">Reference proteome</keyword>
<dbReference type="InterPro" id="IPR000726">
    <property type="entry name" value="Glyco_hydro_19_cat"/>
</dbReference>
<name>A0A853I320_9GAMM</name>
<dbReference type="GO" id="GO:0016998">
    <property type="term" value="P:cell wall macromolecule catabolic process"/>
    <property type="evidence" value="ECO:0007669"/>
    <property type="project" value="InterPro"/>
</dbReference>
<organism evidence="3 4">
    <name type="scientific">Spartinivicinus marinus</name>
    <dbReference type="NCBI Taxonomy" id="2994442"/>
    <lineage>
        <taxon>Bacteria</taxon>
        <taxon>Pseudomonadati</taxon>
        <taxon>Pseudomonadota</taxon>
        <taxon>Gammaproteobacteria</taxon>
        <taxon>Oceanospirillales</taxon>
        <taxon>Zooshikellaceae</taxon>
        <taxon>Spartinivicinus</taxon>
    </lineage>
</organism>
<dbReference type="Gene3D" id="1.10.530.10">
    <property type="match status" value="1"/>
</dbReference>
<gene>
    <name evidence="3" type="ORF">H0A36_07680</name>
</gene>
<comment type="caution">
    <text evidence="3">The sequence shown here is derived from an EMBL/GenBank/DDBJ whole genome shotgun (WGS) entry which is preliminary data.</text>
</comment>
<dbReference type="InterPro" id="IPR036779">
    <property type="entry name" value="LysM_dom_sf"/>
</dbReference>
<evidence type="ECO:0000313" key="4">
    <source>
        <dbReference type="Proteomes" id="UP000569732"/>
    </source>
</evidence>